<dbReference type="AlphaFoldDB" id="U5DGD3"/>
<gene>
    <name evidence="3" type="ORF">AMTR_s00069p00199130</name>
</gene>
<dbReference type="GO" id="GO:0030295">
    <property type="term" value="F:protein kinase activator activity"/>
    <property type="evidence" value="ECO:0000318"/>
    <property type="project" value="GO_Central"/>
</dbReference>
<dbReference type="eggNOG" id="ENOG502QSKT">
    <property type="taxonomic scope" value="Eukaryota"/>
</dbReference>
<dbReference type="InterPro" id="IPR027330">
    <property type="entry name" value="TPX2_central_dom"/>
</dbReference>
<dbReference type="EMBL" id="KI392069">
    <property type="protein sequence ID" value="ERN19493.1"/>
    <property type="molecule type" value="Genomic_DNA"/>
</dbReference>
<evidence type="ECO:0000313" key="4">
    <source>
        <dbReference type="Proteomes" id="UP000017836"/>
    </source>
</evidence>
<dbReference type="GO" id="GO:0005880">
    <property type="term" value="C:nuclear microtubule"/>
    <property type="evidence" value="ECO:0000318"/>
    <property type="project" value="GO_Central"/>
</dbReference>
<dbReference type="PANTHER" id="PTHR14326:SF15">
    <property type="entry name" value="OS06G0130200 PROTEIN"/>
    <property type="match status" value="1"/>
</dbReference>
<evidence type="ECO:0000259" key="2">
    <source>
        <dbReference type="Pfam" id="PF12214"/>
    </source>
</evidence>
<feature type="region of interest" description="Disordered" evidence="1">
    <location>
        <begin position="1"/>
        <end position="24"/>
    </location>
</feature>
<evidence type="ECO:0000256" key="1">
    <source>
        <dbReference type="SAM" id="MobiDB-lite"/>
    </source>
</evidence>
<dbReference type="GO" id="GO:0060236">
    <property type="term" value="P:regulation of mitotic spindle organization"/>
    <property type="evidence" value="ECO:0007669"/>
    <property type="project" value="InterPro"/>
</dbReference>
<dbReference type="GO" id="GO:0008017">
    <property type="term" value="F:microtubule binding"/>
    <property type="evidence" value="ECO:0000318"/>
    <property type="project" value="GO_Central"/>
</dbReference>
<protein>
    <recommendedName>
        <fullName evidence="2">TPX2 central domain-containing protein</fullName>
    </recommendedName>
</protein>
<reference evidence="4" key="1">
    <citation type="journal article" date="2013" name="Science">
        <title>The Amborella genome and the evolution of flowering plants.</title>
        <authorList>
            <consortium name="Amborella Genome Project"/>
        </authorList>
    </citation>
    <scope>NUCLEOTIDE SEQUENCE [LARGE SCALE GENOMIC DNA]</scope>
</reference>
<dbReference type="Pfam" id="PF12214">
    <property type="entry name" value="TPX2_importin"/>
    <property type="match status" value="1"/>
</dbReference>
<dbReference type="GO" id="GO:0090307">
    <property type="term" value="P:mitotic spindle assembly"/>
    <property type="evidence" value="ECO:0000318"/>
    <property type="project" value="GO_Central"/>
</dbReference>
<dbReference type="HOGENOM" id="CLU_030460_2_1_1"/>
<dbReference type="Gramene" id="ERN19493">
    <property type="protein sequence ID" value="ERN19493"/>
    <property type="gene ID" value="AMTR_s00069p00199130"/>
</dbReference>
<feature type="region of interest" description="Disordered" evidence="1">
    <location>
        <begin position="395"/>
        <end position="414"/>
    </location>
</feature>
<feature type="domain" description="TPX2 central" evidence="2">
    <location>
        <begin position="313"/>
        <end position="490"/>
    </location>
</feature>
<dbReference type="InterPro" id="IPR009675">
    <property type="entry name" value="TPX2_fam"/>
</dbReference>
<evidence type="ECO:0000313" key="3">
    <source>
        <dbReference type="EMBL" id="ERN19493.1"/>
    </source>
</evidence>
<dbReference type="STRING" id="13333.U5DGD3"/>
<organism evidence="3 4">
    <name type="scientific">Amborella trichopoda</name>
    <dbReference type="NCBI Taxonomy" id="13333"/>
    <lineage>
        <taxon>Eukaryota</taxon>
        <taxon>Viridiplantae</taxon>
        <taxon>Streptophyta</taxon>
        <taxon>Embryophyta</taxon>
        <taxon>Tracheophyta</taxon>
        <taxon>Spermatophyta</taxon>
        <taxon>Magnoliopsida</taxon>
        <taxon>Amborellales</taxon>
        <taxon>Amborellaceae</taxon>
        <taxon>Amborella</taxon>
    </lineage>
</organism>
<dbReference type="PANTHER" id="PTHR14326">
    <property type="entry name" value="TARGETING PROTEIN FOR XKLP2"/>
    <property type="match status" value="1"/>
</dbReference>
<keyword evidence="4" id="KW-1185">Reference proteome</keyword>
<accession>U5DGD3</accession>
<proteinExistence type="predicted"/>
<sequence>MDEGMSSVRDRMDEAMTDVDEGGGGEFLSLEIDLDYEYSAPHYFDFVGRETPSEAEEAELWFETVGSCPPAPYIARLPRLDEFLADNMNLNPQANCVENDNHNVPNSICEAVDDAELTLLEEKNEDLIIDAEERESPPHHTTYGTQTNVHFVQAWTSSSLDLDCNSCTIAGTFMGDSFCKGLVSHNPTSQDIPKISAKFLTQATRPKSSTLMRPTASQLAKQNRLVSKMSGEVKNSSRVMQRVQKPLLSKNEKVVEKITGNESQAPKRQKLDVGHLPKAHTLKEQTVLLHKAPTMGNDKHCTLGGGASIQSKLRLTIPREPELETAQRARRIMIKKNSDAGEGMLLMAPKFKARPLNRKIFEAPSVPLPQKSIPRVPEFREFHLKTTERAIQHAAAAPSLPSHVDSNNVANKHKHASSNQVGTIDLKMSCHQAPHLEKHKVVDEPKQEQRERIATFKARPLNPKILSSKGDIGMFKNCKREATKPTEFSFPTDKRFPHHKPPIDLFSKLSLRSEHQPNAASQTTGSQHYQLPFKACGGSKENVTNATRQEGKSLQEKMKFGRNGGKKDIQSQSKLYINQDHAASDQRFPFKEVHEQMVFGYQTDRETLPLEQNSSAPGL</sequence>
<dbReference type="GO" id="GO:0005819">
    <property type="term" value="C:spindle"/>
    <property type="evidence" value="ECO:0007669"/>
    <property type="project" value="InterPro"/>
</dbReference>
<dbReference type="OMA" id="MEVEQVF"/>
<dbReference type="Proteomes" id="UP000017836">
    <property type="component" value="Unassembled WGS sequence"/>
</dbReference>
<name>U5DGD3_AMBTC</name>